<dbReference type="EMBL" id="CP001739">
    <property type="protein sequence ID" value="ACZ10103.1"/>
    <property type="molecule type" value="Genomic_DNA"/>
</dbReference>
<dbReference type="RefSeq" id="WP_012862685.1">
    <property type="nucleotide sequence ID" value="NC_013517.1"/>
</dbReference>
<feature type="transmembrane region" description="Helical" evidence="1">
    <location>
        <begin position="142"/>
        <end position="159"/>
    </location>
</feature>
<name>D1APR9_SEBTE</name>
<gene>
    <name evidence="2" type="ordered locus">Sterm_3262</name>
</gene>
<protein>
    <submittedName>
        <fullName evidence="2">Uncharacterized protein</fullName>
    </submittedName>
</protein>
<sequence>MNEIKEDLNILELEGFEFLNYTLKILKRNFLNFLPVIILLILLNFYNVYSIEIADKFSESSYGMKIYRFFTDLKIGWLIDEGRGEEWAELILFNRFKNLSDFIYLFFNSIFCFGIVISVCKYVDQGTKTNPLSEIKSSAFKIFKFLLAEFLVIGIIVKITLNKNIFISAAIYVFFIFAVTKGIFFFQEYFYLGNSMRKAIKNSSDYSTPGIGFAGILLAYLSYQMIGITAYFPEKISVLLSVFLQLSIIILITLNYFNIKYLNDNKIQEEMLSE</sequence>
<keyword evidence="3" id="KW-1185">Reference proteome</keyword>
<evidence type="ECO:0000313" key="3">
    <source>
        <dbReference type="Proteomes" id="UP000000845"/>
    </source>
</evidence>
<feature type="transmembrane region" description="Helical" evidence="1">
    <location>
        <begin position="165"/>
        <end position="190"/>
    </location>
</feature>
<keyword evidence="1" id="KW-1133">Transmembrane helix</keyword>
<dbReference type="AlphaFoldDB" id="D1APR9"/>
<feature type="transmembrane region" description="Helical" evidence="1">
    <location>
        <begin position="211"/>
        <end position="232"/>
    </location>
</feature>
<feature type="transmembrane region" description="Helical" evidence="1">
    <location>
        <begin position="102"/>
        <end position="122"/>
    </location>
</feature>
<dbReference type="Proteomes" id="UP000000845">
    <property type="component" value="Chromosome"/>
</dbReference>
<feature type="transmembrane region" description="Helical" evidence="1">
    <location>
        <begin position="30"/>
        <end position="49"/>
    </location>
</feature>
<dbReference type="HOGENOM" id="CLU_1015228_0_0_0"/>
<evidence type="ECO:0000256" key="1">
    <source>
        <dbReference type="SAM" id="Phobius"/>
    </source>
</evidence>
<accession>D1APR9</accession>
<keyword evidence="1" id="KW-0472">Membrane</keyword>
<reference evidence="2 3" key="2">
    <citation type="journal article" date="2010" name="Stand. Genomic Sci.">
        <title>Complete genome sequence of Sebaldella termitidis type strain (NCTC 11300).</title>
        <authorList>
            <person name="Harmon-Smith M."/>
            <person name="Celia L."/>
            <person name="Chertkov O."/>
            <person name="Lapidus A."/>
            <person name="Copeland A."/>
            <person name="Glavina Del Rio T."/>
            <person name="Nolan M."/>
            <person name="Lucas S."/>
            <person name="Tice H."/>
            <person name="Cheng J.F."/>
            <person name="Han C."/>
            <person name="Detter J.C."/>
            <person name="Bruce D."/>
            <person name="Goodwin L."/>
            <person name="Pitluck S."/>
            <person name="Pati A."/>
            <person name="Liolios K."/>
            <person name="Ivanova N."/>
            <person name="Mavromatis K."/>
            <person name="Mikhailova N."/>
            <person name="Chen A."/>
            <person name="Palaniappan K."/>
            <person name="Land M."/>
            <person name="Hauser L."/>
            <person name="Chang Y.J."/>
            <person name="Jeffries C.D."/>
            <person name="Brettin T."/>
            <person name="Goker M."/>
            <person name="Beck B."/>
            <person name="Bristow J."/>
            <person name="Eisen J.A."/>
            <person name="Markowitz V."/>
            <person name="Hugenholtz P."/>
            <person name="Kyrpides N.C."/>
            <person name="Klenk H.P."/>
            <person name="Chen F."/>
        </authorList>
    </citation>
    <scope>NUCLEOTIDE SEQUENCE [LARGE SCALE GENOMIC DNA]</scope>
    <source>
        <strain evidence="3">ATCC 33386 / NCTC 11300</strain>
    </source>
</reference>
<proteinExistence type="predicted"/>
<dbReference type="STRING" id="526218.Sterm_3262"/>
<organism evidence="2 3">
    <name type="scientific">Sebaldella termitidis (strain ATCC 33386 / NCTC 11300)</name>
    <dbReference type="NCBI Taxonomy" id="526218"/>
    <lineage>
        <taxon>Bacteria</taxon>
        <taxon>Fusobacteriati</taxon>
        <taxon>Fusobacteriota</taxon>
        <taxon>Fusobacteriia</taxon>
        <taxon>Fusobacteriales</taxon>
        <taxon>Leptotrichiaceae</taxon>
        <taxon>Sebaldella</taxon>
    </lineage>
</organism>
<evidence type="ECO:0000313" key="2">
    <source>
        <dbReference type="EMBL" id="ACZ10103.1"/>
    </source>
</evidence>
<feature type="transmembrane region" description="Helical" evidence="1">
    <location>
        <begin position="238"/>
        <end position="257"/>
    </location>
</feature>
<dbReference type="KEGG" id="str:Sterm_3262"/>
<reference evidence="3" key="1">
    <citation type="submission" date="2009-09" db="EMBL/GenBank/DDBJ databases">
        <title>The complete chromosome of Sebaldella termitidis ATCC 33386.</title>
        <authorList>
            <consortium name="US DOE Joint Genome Institute (JGI-PGF)"/>
            <person name="Lucas S."/>
            <person name="Copeland A."/>
            <person name="Lapidus A."/>
            <person name="Glavina del Rio T."/>
            <person name="Dalin E."/>
            <person name="Tice H."/>
            <person name="Bruce D."/>
            <person name="Goodwin L."/>
            <person name="Pitluck S."/>
            <person name="Kyrpides N."/>
            <person name="Mavromatis K."/>
            <person name="Ivanova N."/>
            <person name="Mikhailova N."/>
            <person name="Sims D."/>
            <person name="Meincke L."/>
            <person name="Brettin T."/>
            <person name="Detter J.C."/>
            <person name="Han C."/>
            <person name="Larimer F."/>
            <person name="Land M."/>
            <person name="Hauser L."/>
            <person name="Markowitz V."/>
            <person name="Cheng J.F."/>
            <person name="Hugenholtz P."/>
            <person name="Woyke T."/>
            <person name="Wu D."/>
            <person name="Eisen J.A."/>
        </authorList>
    </citation>
    <scope>NUCLEOTIDE SEQUENCE [LARGE SCALE GENOMIC DNA]</scope>
    <source>
        <strain evidence="3">ATCC 33386 / NCTC 11300</strain>
    </source>
</reference>
<keyword evidence="1" id="KW-0812">Transmembrane</keyword>